<dbReference type="EMBL" id="KL198055">
    <property type="protein sequence ID" value="KDQ11788.1"/>
    <property type="molecule type" value="Genomic_DNA"/>
</dbReference>
<dbReference type="HOGENOM" id="CLU_010194_44_0_1"/>
<dbReference type="AlphaFoldDB" id="A0A067M7P3"/>
<dbReference type="PANTHER" id="PTHR24320">
    <property type="entry name" value="RETINOL DEHYDROGENASE"/>
    <property type="match status" value="1"/>
</dbReference>
<protein>
    <submittedName>
        <fullName evidence="3">Uncharacterized protein</fullName>
    </submittedName>
</protein>
<accession>A0A067M7P3</accession>
<dbReference type="PANTHER" id="PTHR24320:SF283">
    <property type="entry name" value="RETINOL DEHYDROGENASE 11"/>
    <property type="match status" value="1"/>
</dbReference>
<gene>
    <name evidence="3" type="ORF">BOTBODRAFT_35036</name>
</gene>
<sequence>MSTTFGSTTTAEEVATALAGEIRGKNVLITGVSPKSLGAEAARVIAKFGAGLVVLAGRSQEKLERTEKDIKAEVPSANLRLLTLELGSFAAVRTAADKILAYSEPIHVLINNAAIMGVDYATTPDGHETQLGINHLGHFLFTARIFPKLQKSGIPRIVNVSSSAHAFSPVRFDDLGFDGGNAYDRWQAYGQSKTAGILFSKELARRGVISFSLDPGGARTGLQDRSPQVAKDLLNMGIFNEKAETVNTEHVTWKSVPQGTATHIVAAFDPSIVSQSGSYLADGKIANAALAPHATDAEDAKKLWDVSEKLVGEKFVINPRS</sequence>
<dbReference type="Gene3D" id="3.40.50.720">
    <property type="entry name" value="NAD(P)-binding Rossmann-like Domain"/>
    <property type="match status" value="1"/>
</dbReference>
<reference evidence="4" key="1">
    <citation type="journal article" date="2014" name="Proc. Natl. Acad. Sci. U.S.A.">
        <title>Extensive sampling of basidiomycete genomes demonstrates inadequacy of the white-rot/brown-rot paradigm for wood decay fungi.</title>
        <authorList>
            <person name="Riley R."/>
            <person name="Salamov A.A."/>
            <person name="Brown D.W."/>
            <person name="Nagy L.G."/>
            <person name="Floudas D."/>
            <person name="Held B.W."/>
            <person name="Levasseur A."/>
            <person name="Lombard V."/>
            <person name="Morin E."/>
            <person name="Otillar R."/>
            <person name="Lindquist E.A."/>
            <person name="Sun H."/>
            <person name="LaButti K.M."/>
            <person name="Schmutz J."/>
            <person name="Jabbour D."/>
            <person name="Luo H."/>
            <person name="Baker S.E."/>
            <person name="Pisabarro A.G."/>
            <person name="Walton J.D."/>
            <person name="Blanchette R.A."/>
            <person name="Henrissat B."/>
            <person name="Martin F."/>
            <person name="Cullen D."/>
            <person name="Hibbett D.S."/>
            <person name="Grigoriev I.V."/>
        </authorList>
    </citation>
    <scope>NUCLEOTIDE SEQUENCE [LARGE SCALE GENOMIC DNA]</scope>
    <source>
        <strain evidence="4">FD-172 SS1</strain>
    </source>
</reference>
<dbReference type="STRING" id="930990.A0A067M7P3"/>
<evidence type="ECO:0000313" key="4">
    <source>
        <dbReference type="Proteomes" id="UP000027195"/>
    </source>
</evidence>
<dbReference type="OrthoDB" id="191139at2759"/>
<keyword evidence="4" id="KW-1185">Reference proteome</keyword>
<evidence type="ECO:0000256" key="1">
    <source>
        <dbReference type="ARBA" id="ARBA00006484"/>
    </source>
</evidence>
<dbReference type="Proteomes" id="UP000027195">
    <property type="component" value="Unassembled WGS sequence"/>
</dbReference>
<dbReference type="InParanoid" id="A0A067M7P3"/>
<organism evidence="3 4">
    <name type="scientific">Botryobasidium botryosum (strain FD-172 SS1)</name>
    <dbReference type="NCBI Taxonomy" id="930990"/>
    <lineage>
        <taxon>Eukaryota</taxon>
        <taxon>Fungi</taxon>
        <taxon>Dikarya</taxon>
        <taxon>Basidiomycota</taxon>
        <taxon>Agaricomycotina</taxon>
        <taxon>Agaricomycetes</taxon>
        <taxon>Cantharellales</taxon>
        <taxon>Botryobasidiaceae</taxon>
        <taxon>Botryobasidium</taxon>
    </lineage>
</organism>
<keyword evidence="2" id="KW-0560">Oxidoreductase</keyword>
<name>A0A067M7P3_BOTB1</name>
<proteinExistence type="inferred from homology"/>
<comment type="similarity">
    <text evidence="1">Belongs to the short-chain dehydrogenases/reductases (SDR) family.</text>
</comment>
<dbReference type="InterPro" id="IPR036291">
    <property type="entry name" value="NAD(P)-bd_dom_sf"/>
</dbReference>
<evidence type="ECO:0000256" key="2">
    <source>
        <dbReference type="ARBA" id="ARBA00023002"/>
    </source>
</evidence>
<dbReference type="SUPFAM" id="SSF51735">
    <property type="entry name" value="NAD(P)-binding Rossmann-fold domains"/>
    <property type="match status" value="1"/>
</dbReference>
<dbReference type="InterPro" id="IPR002347">
    <property type="entry name" value="SDR_fam"/>
</dbReference>
<dbReference type="GO" id="GO:0016491">
    <property type="term" value="F:oxidoreductase activity"/>
    <property type="evidence" value="ECO:0007669"/>
    <property type="project" value="UniProtKB-KW"/>
</dbReference>
<evidence type="ECO:0000313" key="3">
    <source>
        <dbReference type="EMBL" id="KDQ11788.1"/>
    </source>
</evidence>
<dbReference type="Pfam" id="PF00106">
    <property type="entry name" value="adh_short"/>
    <property type="match status" value="1"/>
</dbReference>